<dbReference type="InterPro" id="IPR020449">
    <property type="entry name" value="Tscrpt_reg_AraC-type_HTH"/>
</dbReference>
<dbReference type="SUPFAM" id="SSF46689">
    <property type="entry name" value="Homeodomain-like"/>
    <property type="match status" value="2"/>
</dbReference>
<sequence>MEQTISIEKILKELYHISGFRISVYDTYFQEIAAFPKELGCLCSLIQENPEGRKHCVEQDIMAFRKVQDEKRLHIYKCHLGLYEAVAPLYSFGTLTGYLMMGQTINKGKEAAKETFKKALPYMEKDDYELLQDTIAQIPVSDRQTIDSLVTIMEICAQYITLTNRMQLTKKELVSEVHSYIEERYGQHITIDNLCSQFFCSRSSLTRKFKETYGISIHTHISQVRLKNSRRLLESSDLSIGEIAFHCGYNDQNYFTRAFYKAQKMTPRDYRKKFRQSRL</sequence>
<proteinExistence type="predicted"/>
<evidence type="ECO:0000313" key="5">
    <source>
        <dbReference type="EMBL" id="MBC8629183.1"/>
    </source>
</evidence>
<dbReference type="InterPro" id="IPR018771">
    <property type="entry name" value="PocR_dom"/>
</dbReference>
<keyword evidence="3" id="KW-0804">Transcription</keyword>
<keyword evidence="2" id="KW-0238">DNA-binding</keyword>
<dbReference type="Proteomes" id="UP000661649">
    <property type="component" value="Unassembled WGS sequence"/>
</dbReference>
<gene>
    <name evidence="5" type="ORF">H8712_11260</name>
</gene>
<protein>
    <submittedName>
        <fullName evidence="5">PocR ligand-binding domain-containing protein</fullName>
    </submittedName>
</protein>
<dbReference type="Pfam" id="PF10114">
    <property type="entry name" value="PocR"/>
    <property type="match status" value="1"/>
</dbReference>
<dbReference type="SMART" id="SM00342">
    <property type="entry name" value="HTH_ARAC"/>
    <property type="match status" value="1"/>
</dbReference>
<dbReference type="InterPro" id="IPR018060">
    <property type="entry name" value="HTH_AraC"/>
</dbReference>
<reference evidence="5 6" key="1">
    <citation type="submission" date="2020-08" db="EMBL/GenBank/DDBJ databases">
        <title>Genome public.</title>
        <authorList>
            <person name="Liu C."/>
            <person name="Sun Q."/>
        </authorList>
    </citation>
    <scope>NUCLEOTIDE SEQUENCE [LARGE SCALE GENOMIC DNA]</scope>
    <source>
        <strain evidence="5 6">3_YM_SP_D4_24.mj</strain>
    </source>
</reference>
<dbReference type="InterPro" id="IPR009057">
    <property type="entry name" value="Homeodomain-like_sf"/>
</dbReference>
<accession>A0ABR7PCM5</accession>
<evidence type="ECO:0000313" key="6">
    <source>
        <dbReference type="Proteomes" id="UP000661649"/>
    </source>
</evidence>
<dbReference type="PANTHER" id="PTHR43280">
    <property type="entry name" value="ARAC-FAMILY TRANSCRIPTIONAL REGULATOR"/>
    <property type="match status" value="1"/>
</dbReference>
<keyword evidence="6" id="KW-1185">Reference proteome</keyword>
<evidence type="ECO:0000256" key="2">
    <source>
        <dbReference type="ARBA" id="ARBA00023125"/>
    </source>
</evidence>
<evidence type="ECO:0000256" key="1">
    <source>
        <dbReference type="ARBA" id="ARBA00023015"/>
    </source>
</evidence>
<name>A0ABR7PCM5_9FIRM</name>
<evidence type="ECO:0000256" key="3">
    <source>
        <dbReference type="ARBA" id="ARBA00023163"/>
    </source>
</evidence>
<organism evidence="5 6">
    <name type="scientific">Blautia stercoris</name>
    <dbReference type="NCBI Taxonomy" id="871664"/>
    <lineage>
        <taxon>Bacteria</taxon>
        <taxon>Bacillati</taxon>
        <taxon>Bacillota</taxon>
        <taxon>Clostridia</taxon>
        <taxon>Lachnospirales</taxon>
        <taxon>Lachnospiraceae</taxon>
        <taxon>Blautia</taxon>
    </lineage>
</organism>
<dbReference type="PANTHER" id="PTHR43280:SF28">
    <property type="entry name" value="HTH-TYPE TRANSCRIPTIONAL ACTIVATOR RHAS"/>
    <property type="match status" value="1"/>
</dbReference>
<evidence type="ECO:0000259" key="4">
    <source>
        <dbReference type="PROSITE" id="PS01124"/>
    </source>
</evidence>
<dbReference type="PRINTS" id="PR00032">
    <property type="entry name" value="HTHARAC"/>
</dbReference>
<comment type="caution">
    <text evidence="5">The sequence shown here is derived from an EMBL/GenBank/DDBJ whole genome shotgun (WGS) entry which is preliminary data.</text>
</comment>
<feature type="domain" description="HTH araC/xylS-type" evidence="4">
    <location>
        <begin position="175"/>
        <end position="273"/>
    </location>
</feature>
<dbReference type="PROSITE" id="PS01124">
    <property type="entry name" value="HTH_ARAC_FAMILY_2"/>
    <property type="match status" value="1"/>
</dbReference>
<dbReference type="Pfam" id="PF12833">
    <property type="entry name" value="HTH_18"/>
    <property type="match status" value="1"/>
</dbReference>
<keyword evidence="1" id="KW-0805">Transcription regulation</keyword>
<dbReference type="RefSeq" id="WP_187558866.1">
    <property type="nucleotide sequence ID" value="NZ_DAWEED010000001.1"/>
</dbReference>
<dbReference type="EMBL" id="JACRTP010000004">
    <property type="protein sequence ID" value="MBC8629183.1"/>
    <property type="molecule type" value="Genomic_DNA"/>
</dbReference>
<dbReference type="Gene3D" id="1.10.10.60">
    <property type="entry name" value="Homeodomain-like"/>
    <property type="match status" value="2"/>
</dbReference>